<feature type="non-terminal residue" evidence="2">
    <location>
        <position position="80"/>
    </location>
</feature>
<dbReference type="EMBL" id="HACA01014191">
    <property type="protein sequence ID" value="CDW31552.1"/>
    <property type="molecule type" value="Transcribed_RNA"/>
</dbReference>
<feature type="compositionally biased region" description="Low complexity" evidence="1">
    <location>
        <begin position="21"/>
        <end position="40"/>
    </location>
</feature>
<evidence type="ECO:0000256" key="1">
    <source>
        <dbReference type="SAM" id="MobiDB-lite"/>
    </source>
</evidence>
<reference evidence="2" key="1">
    <citation type="submission" date="2014-05" db="EMBL/GenBank/DDBJ databases">
        <authorList>
            <person name="Chronopoulou M."/>
        </authorList>
    </citation>
    <scope>NUCLEOTIDE SEQUENCE</scope>
    <source>
        <tissue evidence="2">Whole organism</tissue>
    </source>
</reference>
<dbReference type="AlphaFoldDB" id="A0A0K2U0S6"/>
<feature type="region of interest" description="Disordered" evidence="1">
    <location>
        <begin position="19"/>
        <end position="40"/>
    </location>
</feature>
<sequence>MNAMDYFFKGELERKVLSIHSRTSNPSRPPSSSTRTKSSTQTFLGSFIDQDVAKDDPNLHERPCICVYLKLKKQRRNLKT</sequence>
<evidence type="ECO:0000313" key="2">
    <source>
        <dbReference type="EMBL" id="CDW31552.1"/>
    </source>
</evidence>
<protein>
    <submittedName>
        <fullName evidence="2">Uncharacterized protein</fullName>
    </submittedName>
</protein>
<name>A0A0K2U0S6_LEPSM</name>
<accession>A0A0K2U0S6</accession>
<organism evidence="2">
    <name type="scientific">Lepeophtheirus salmonis</name>
    <name type="common">Salmon louse</name>
    <name type="synonym">Caligus salmonis</name>
    <dbReference type="NCBI Taxonomy" id="72036"/>
    <lineage>
        <taxon>Eukaryota</taxon>
        <taxon>Metazoa</taxon>
        <taxon>Ecdysozoa</taxon>
        <taxon>Arthropoda</taxon>
        <taxon>Crustacea</taxon>
        <taxon>Multicrustacea</taxon>
        <taxon>Hexanauplia</taxon>
        <taxon>Copepoda</taxon>
        <taxon>Siphonostomatoida</taxon>
        <taxon>Caligidae</taxon>
        <taxon>Lepeophtheirus</taxon>
    </lineage>
</organism>
<proteinExistence type="predicted"/>